<name>A0AAD5G5B8_AMBAR</name>
<evidence type="ECO:0000313" key="2">
    <source>
        <dbReference type="Proteomes" id="UP001206925"/>
    </source>
</evidence>
<protein>
    <submittedName>
        <fullName evidence="1">Uncharacterized protein</fullName>
    </submittedName>
</protein>
<gene>
    <name evidence="1" type="ORF">M8C21_016443</name>
</gene>
<organism evidence="1 2">
    <name type="scientific">Ambrosia artemisiifolia</name>
    <name type="common">Common ragweed</name>
    <dbReference type="NCBI Taxonomy" id="4212"/>
    <lineage>
        <taxon>Eukaryota</taxon>
        <taxon>Viridiplantae</taxon>
        <taxon>Streptophyta</taxon>
        <taxon>Embryophyta</taxon>
        <taxon>Tracheophyta</taxon>
        <taxon>Spermatophyta</taxon>
        <taxon>Magnoliopsida</taxon>
        <taxon>eudicotyledons</taxon>
        <taxon>Gunneridae</taxon>
        <taxon>Pentapetalae</taxon>
        <taxon>asterids</taxon>
        <taxon>campanulids</taxon>
        <taxon>Asterales</taxon>
        <taxon>Asteraceae</taxon>
        <taxon>Asteroideae</taxon>
        <taxon>Heliantheae alliance</taxon>
        <taxon>Heliantheae</taxon>
        <taxon>Ambrosia</taxon>
    </lineage>
</organism>
<comment type="caution">
    <text evidence="1">The sequence shown here is derived from an EMBL/GenBank/DDBJ whole genome shotgun (WGS) entry which is preliminary data.</text>
</comment>
<reference evidence="1" key="1">
    <citation type="submission" date="2022-06" db="EMBL/GenBank/DDBJ databases">
        <title>Uncovering the hologenomic basis of an extraordinary plant invasion.</title>
        <authorList>
            <person name="Bieker V.C."/>
            <person name="Martin M.D."/>
            <person name="Gilbert T."/>
            <person name="Hodgins K."/>
            <person name="Battlay P."/>
            <person name="Petersen B."/>
            <person name="Wilson J."/>
        </authorList>
    </citation>
    <scope>NUCLEOTIDE SEQUENCE</scope>
    <source>
        <strain evidence="1">AA19_3_7</strain>
        <tissue evidence="1">Leaf</tissue>
    </source>
</reference>
<evidence type="ECO:0000313" key="1">
    <source>
        <dbReference type="EMBL" id="KAI7728922.1"/>
    </source>
</evidence>
<dbReference type="EMBL" id="JAMZMK010011119">
    <property type="protein sequence ID" value="KAI7728922.1"/>
    <property type="molecule type" value="Genomic_DNA"/>
</dbReference>
<accession>A0AAD5G5B8</accession>
<keyword evidence="2" id="KW-1185">Reference proteome</keyword>
<proteinExistence type="predicted"/>
<sequence length="54" mass="6154">MEAIQEFLPVIGLGWKESKKLLGSNIWCIRFGLDSGSLVCNQRCIRATREGYEH</sequence>
<dbReference type="Proteomes" id="UP001206925">
    <property type="component" value="Unassembled WGS sequence"/>
</dbReference>
<dbReference type="AlphaFoldDB" id="A0AAD5G5B8"/>